<name>A0A915P326_9BILA</name>
<dbReference type="Proteomes" id="UP000887560">
    <property type="component" value="Unplaced"/>
</dbReference>
<proteinExistence type="predicted"/>
<dbReference type="WBParaSite" id="scf7180000422266.g8672">
    <property type="protein sequence ID" value="scf7180000422266.g8672"/>
    <property type="gene ID" value="scf7180000422266.g8672"/>
</dbReference>
<evidence type="ECO:0000313" key="2">
    <source>
        <dbReference type="WBParaSite" id="scf7180000422266.g8672"/>
    </source>
</evidence>
<accession>A0A915P326</accession>
<sequence length="246" mass="29633">MLENISVRNYLIKLSDDSFATEIKLFEDKTLIKMFYDSLKTKNKLSDDSILNKAKFKLNKTKYQQWRILHVLDYFLYKGWYKINIENKVGIEQIKNIWETIFENYWNGNNFLKEFVLNFDEIEGEDNDEEEIEKEFDQIFLDPNAYSETNFDVHLKYLFVMKECIENILNDKNTAINDENKEENKKYLKNCVNEEIKKLDKNIEEMDKVKGNTIQKLKFIEKIYKDKVYNPIKIVNENNGLEKSKF</sequence>
<protein>
    <submittedName>
        <fullName evidence="2">Uncharacterized protein</fullName>
    </submittedName>
</protein>
<keyword evidence="1" id="KW-1185">Reference proteome</keyword>
<evidence type="ECO:0000313" key="1">
    <source>
        <dbReference type="Proteomes" id="UP000887560"/>
    </source>
</evidence>
<dbReference type="AlphaFoldDB" id="A0A915P326"/>
<organism evidence="1 2">
    <name type="scientific">Meloidogyne floridensis</name>
    <dbReference type="NCBI Taxonomy" id="298350"/>
    <lineage>
        <taxon>Eukaryota</taxon>
        <taxon>Metazoa</taxon>
        <taxon>Ecdysozoa</taxon>
        <taxon>Nematoda</taxon>
        <taxon>Chromadorea</taxon>
        <taxon>Rhabditida</taxon>
        <taxon>Tylenchina</taxon>
        <taxon>Tylenchomorpha</taxon>
        <taxon>Tylenchoidea</taxon>
        <taxon>Meloidogynidae</taxon>
        <taxon>Meloidogyninae</taxon>
        <taxon>Meloidogyne</taxon>
    </lineage>
</organism>
<reference evidence="2" key="1">
    <citation type="submission" date="2022-11" db="UniProtKB">
        <authorList>
            <consortium name="WormBaseParasite"/>
        </authorList>
    </citation>
    <scope>IDENTIFICATION</scope>
</reference>